<dbReference type="Proteomes" id="UP001596496">
    <property type="component" value="Unassembled WGS sequence"/>
</dbReference>
<feature type="compositionally biased region" description="Low complexity" evidence="1">
    <location>
        <begin position="256"/>
        <end position="266"/>
    </location>
</feature>
<sequence length="312" mass="32075">MTASGSPVPPCPGGARGSGAVAGAGAPSTPEAVAGAGVPSAPAAVAGHGRGGVGLRRFREPVESRGPVAEVCEMCAEPLGDRHGHAVDTGTRALLCVCAACRLLLSRGGTVARGRYQAVPERYLYLPRMRLSAADWEELQIPVRTAFLFHNSALGRFAAFYPSPGGATESLLDLSTWERVLAANPELPPAEPDVEAYLIDRRPDGFACHLVPIDACYELVGLVRVHWKGFHGGQEAQEAIAAFFDGLRRRAETIPADVQGDAAPADDPADDPAEAAPVEAAPVDAASVDPPSGAGCGGGPVAAAREEGRGHG</sequence>
<dbReference type="InterPro" id="IPR045991">
    <property type="entry name" value="DUF5947"/>
</dbReference>
<evidence type="ECO:0000313" key="3">
    <source>
        <dbReference type="Proteomes" id="UP001596496"/>
    </source>
</evidence>
<proteinExistence type="predicted"/>
<dbReference type="RefSeq" id="WP_380829232.1">
    <property type="nucleotide sequence ID" value="NZ_JBHTCG010000017.1"/>
</dbReference>
<feature type="region of interest" description="Disordered" evidence="1">
    <location>
        <begin position="256"/>
        <end position="312"/>
    </location>
</feature>
<organism evidence="2 3">
    <name type="scientific">Sphaerisporangium rhizosphaerae</name>
    <dbReference type="NCBI Taxonomy" id="2269375"/>
    <lineage>
        <taxon>Bacteria</taxon>
        <taxon>Bacillati</taxon>
        <taxon>Actinomycetota</taxon>
        <taxon>Actinomycetes</taxon>
        <taxon>Streptosporangiales</taxon>
        <taxon>Streptosporangiaceae</taxon>
        <taxon>Sphaerisporangium</taxon>
    </lineage>
</organism>
<keyword evidence="3" id="KW-1185">Reference proteome</keyword>
<evidence type="ECO:0000313" key="2">
    <source>
        <dbReference type="EMBL" id="MFC7385285.1"/>
    </source>
</evidence>
<reference evidence="3" key="1">
    <citation type="journal article" date="2019" name="Int. J. Syst. Evol. Microbiol.">
        <title>The Global Catalogue of Microorganisms (GCM) 10K type strain sequencing project: providing services to taxonomists for standard genome sequencing and annotation.</title>
        <authorList>
            <consortium name="The Broad Institute Genomics Platform"/>
            <consortium name="The Broad Institute Genome Sequencing Center for Infectious Disease"/>
            <person name="Wu L."/>
            <person name="Ma J."/>
        </authorList>
    </citation>
    <scope>NUCLEOTIDE SEQUENCE [LARGE SCALE GENOMIC DNA]</scope>
    <source>
        <strain evidence="3">CECT 7649</strain>
    </source>
</reference>
<comment type="caution">
    <text evidence="2">The sequence shown here is derived from an EMBL/GenBank/DDBJ whole genome shotgun (WGS) entry which is preliminary data.</text>
</comment>
<evidence type="ECO:0000256" key="1">
    <source>
        <dbReference type="SAM" id="MobiDB-lite"/>
    </source>
</evidence>
<name>A0ABW2PAI9_9ACTN</name>
<dbReference type="Pfam" id="PF19372">
    <property type="entry name" value="DUF5947"/>
    <property type="match status" value="1"/>
</dbReference>
<gene>
    <name evidence="2" type="ORF">ACFQSB_23960</name>
</gene>
<protein>
    <submittedName>
        <fullName evidence="2">DUF5947 family protein</fullName>
    </submittedName>
</protein>
<feature type="compositionally biased region" description="Low complexity" evidence="1">
    <location>
        <begin position="274"/>
        <end position="293"/>
    </location>
</feature>
<feature type="compositionally biased region" description="Low complexity" evidence="1">
    <location>
        <begin position="23"/>
        <end position="36"/>
    </location>
</feature>
<accession>A0ABW2PAI9</accession>
<dbReference type="EMBL" id="JBHTCG010000017">
    <property type="protein sequence ID" value="MFC7385285.1"/>
    <property type="molecule type" value="Genomic_DNA"/>
</dbReference>
<feature type="region of interest" description="Disordered" evidence="1">
    <location>
        <begin position="1"/>
        <end position="36"/>
    </location>
</feature>